<organism evidence="3 4">
    <name type="scientific">Vogesella indigofera</name>
    <name type="common">Pseudomonas indigofera</name>
    <dbReference type="NCBI Taxonomy" id="45465"/>
    <lineage>
        <taxon>Bacteria</taxon>
        <taxon>Pseudomonadati</taxon>
        <taxon>Pseudomonadota</taxon>
        <taxon>Betaproteobacteria</taxon>
        <taxon>Neisseriales</taxon>
        <taxon>Chromobacteriaceae</taxon>
        <taxon>Vogesella</taxon>
    </lineage>
</organism>
<name>A0A495AY92_VOGIN</name>
<dbReference type="PANTHER" id="PTHR35004:SF6">
    <property type="entry name" value="TRANSPOSASE"/>
    <property type="match status" value="1"/>
</dbReference>
<dbReference type="Proteomes" id="UP000279384">
    <property type="component" value="Unassembled WGS sequence"/>
</dbReference>
<sequence length="668" mass="76245">MHSYTWKVGQAIALKGAAFTINQISAHEQIVLTDNATGAFSLHQMADLLNSYRRQELSFLPSVTSYPVPQPDWTRPLEDLPEKQLKAVLRCKFYLDYLGNLEEFCSRSTIQLQIQQAGKSCNDPEPPHPSTVFRWHRKLINAGGDYRVLIPQFHRRGPHKPRIGEEITHMFLSAVEEVFERSPCATMSDIEERLHKKIRLANLTRPTDKQLKPPHISTLYRKYDQLEGFLTYSYENGKNVAKRKYRLVRKQILVSNILERVEIDHTQLDIFLVCDETGMVLGKATLTLVVDCYSRMPLGYYISFGGGSTQAVMGALRHAILPKEPAKAVIPGLIVQNHWPCYGLFYNLVTDNGPEFHSLALASIALDLGFNLVFCRVREPWLKGTIERLIKTVNYSFVHKLPGTSMAYYMERGEYKPEEHALLTLGEFKHAFEKWLLDIYAHTVHSDTHATPWARWQEGLLRHKPRLPADMSVLNRRIGKVIERMLRREGFEINHIRYSSPVLEQALRQFGFGIKYRICYNPEDLGSIEVWLPNSQDPLTIPAVDQRYAKGLTELQHKHIIARVHAAAQSPEDREVLMTNKIAFSDSIDTLQESKKQRNRHKAAHLKGKTSSTPEREFTIDATATPCQPTGSPPHAHLSPIDDLEEEFMGSPIGLFPVHGPQCQEAHV</sequence>
<feature type="region of interest" description="Disordered" evidence="1">
    <location>
        <begin position="594"/>
        <end position="617"/>
    </location>
</feature>
<evidence type="ECO:0000313" key="3">
    <source>
        <dbReference type="EMBL" id="RKQ52894.1"/>
    </source>
</evidence>
<dbReference type="PROSITE" id="PS50994">
    <property type="entry name" value="INTEGRASE"/>
    <property type="match status" value="1"/>
</dbReference>
<dbReference type="SUPFAM" id="SSF53098">
    <property type="entry name" value="Ribonuclease H-like"/>
    <property type="match status" value="1"/>
</dbReference>
<reference evidence="3 4" key="1">
    <citation type="submission" date="2018-10" db="EMBL/GenBank/DDBJ databases">
        <title>Genomic Encyclopedia of Type Strains, Phase IV (KMG-IV): sequencing the most valuable type-strain genomes for metagenomic binning, comparative biology and taxonomic classification.</title>
        <authorList>
            <person name="Goeker M."/>
        </authorList>
    </citation>
    <scope>NUCLEOTIDE SEQUENCE [LARGE SCALE GENOMIC DNA]</scope>
    <source>
        <strain evidence="3 4">DSM 3303</strain>
    </source>
</reference>
<proteinExistence type="predicted"/>
<evidence type="ECO:0000313" key="4">
    <source>
        <dbReference type="Proteomes" id="UP000279384"/>
    </source>
</evidence>
<comment type="caution">
    <text evidence="3">The sequence shown here is derived from an EMBL/GenBank/DDBJ whole genome shotgun (WGS) entry which is preliminary data.</text>
</comment>
<feature type="domain" description="Integrase catalytic" evidence="2">
    <location>
        <begin position="258"/>
        <end position="460"/>
    </location>
</feature>
<dbReference type="AlphaFoldDB" id="A0A495AY92"/>
<dbReference type="PANTHER" id="PTHR35004">
    <property type="entry name" value="TRANSPOSASE RV3428C-RELATED"/>
    <property type="match status" value="1"/>
</dbReference>
<dbReference type="RefSeq" id="WP_120812650.1">
    <property type="nucleotide sequence ID" value="NZ_RBID01000020.1"/>
</dbReference>
<protein>
    <submittedName>
        <fullName evidence="3">Putative transposase</fullName>
    </submittedName>
</protein>
<dbReference type="InterPro" id="IPR015378">
    <property type="entry name" value="Transposase-like_Mu_C"/>
</dbReference>
<dbReference type="InterPro" id="IPR036397">
    <property type="entry name" value="RNaseH_sf"/>
</dbReference>
<dbReference type="Pfam" id="PF09299">
    <property type="entry name" value="Mu-transpos_C"/>
    <property type="match status" value="1"/>
</dbReference>
<evidence type="ECO:0000256" key="1">
    <source>
        <dbReference type="SAM" id="MobiDB-lite"/>
    </source>
</evidence>
<dbReference type="GO" id="GO:0015074">
    <property type="term" value="P:DNA integration"/>
    <property type="evidence" value="ECO:0007669"/>
    <property type="project" value="InterPro"/>
</dbReference>
<dbReference type="GO" id="GO:0003676">
    <property type="term" value="F:nucleic acid binding"/>
    <property type="evidence" value="ECO:0007669"/>
    <property type="project" value="InterPro"/>
</dbReference>
<dbReference type="Gene3D" id="3.30.420.10">
    <property type="entry name" value="Ribonuclease H-like superfamily/Ribonuclease H"/>
    <property type="match status" value="1"/>
</dbReference>
<feature type="compositionally biased region" description="Basic residues" evidence="1">
    <location>
        <begin position="597"/>
        <end position="608"/>
    </location>
</feature>
<dbReference type="InterPro" id="IPR001584">
    <property type="entry name" value="Integrase_cat-core"/>
</dbReference>
<dbReference type="InterPro" id="IPR012337">
    <property type="entry name" value="RNaseH-like_sf"/>
</dbReference>
<dbReference type="EMBL" id="RBID01000020">
    <property type="protein sequence ID" value="RKQ52894.1"/>
    <property type="molecule type" value="Genomic_DNA"/>
</dbReference>
<accession>A0A495AY92</accession>
<gene>
    <name evidence="3" type="ORF">C8E02_3363</name>
</gene>
<evidence type="ECO:0000259" key="2">
    <source>
        <dbReference type="PROSITE" id="PS50994"/>
    </source>
</evidence>